<sequence>MTLHYIPTCPLECARRNADIPENGGSPEQEQVISKHLVHSTHLTYPLEIVCCCCNRVPLFNLRGGGGGESSCHDSEKKRPILLLSSASFIKRRRAMEHTTNNGGGFSVAFRSSTDRNDRSSSATTKGQSFSCIKTSPSLMGCGKREDAEPPFFVEDFLGFLR</sequence>
<dbReference type="AlphaFoldDB" id="A0AAV4Y3N7"/>
<name>A0AAV4Y3N7_CAEEX</name>
<evidence type="ECO:0000313" key="3">
    <source>
        <dbReference type="Proteomes" id="UP001054945"/>
    </source>
</evidence>
<comment type="caution">
    <text evidence="2">The sequence shown here is derived from an EMBL/GenBank/DDBJ whole genome shotgun (WGS) entry which is preliminary data.</text>
</comment>
<organism evidence="2 3">
    <name type="scientific">Caerostris extrusa</name>
    <name type="common">Bark spider</name>
    <name type="synonym">Caerostris bankana</name>
    <dbReference type="NCBI Taxonomy" id="172846"/>
    <lineage>
        <taxon>Eukaryota</taxon>
        <taxon>Metazoa</taxon>
        <taxon>Ecdysozoa</taxon>
        <taxon>Arthropoda</taxon>
        <taxon>Chelicerata</taxon>
        <taxon>Arachnida</taxon>
        <taxon>Araneae</taxon>
        <taxon>Araneomorphae</taxon>
        <taxon>Entelegynae</taxon>
        <taxon>Araneoidea</taxon>
        <taxon>Araneidae</taxon>
        <taxon>Caerostris</taxon>
    </lineage>
</organism>
<keyword evidence="3" id="KW-1185">Reference proteome</keyword>
<accession>A0AAV4Y3N7</accession>
<dbReference type="EMBL" id="BPLR01001336">
    <property type="protein sequence ID" value="GIZ01688.1"/>
    <property type="molecule type" value="Genomic_DNA"/>
</dbReference>
<gene>
    <name evidence="2" type="ORF">CEXT_483171</name>
</gene>
<protein>
    <submittedName>
        <fullName evidence="2">Uncharacterized protein</fullName>
    </submittedName>
</protein>
<dbReference type="Proteomes" id="UP001054945">
    <property type="component" value="Unassembled WGS sequence"/>
</dbReference>
<reference evidence="2 3" key="1">
    <citation type="submission" date="2021-06" db="EMBL/GenBank/DDBJ databases">
        <title>Caerostris extrusa draft genome.</title>
        <authorList>
            <person name="Kono N."/>
            <person name="Arakawa K."/>
        </authorList>
    </citation>
    <scope>NUCLEOTIDE SEQUENCE [LARGE SCALE GENOMIC DNA]</scope>
</reference>
<evidence type="ECO:0000256" key="1">
    <source>
        <dbReference type="SAM" id="MobiDB-lite"/>
    </source>
</evidence>
<evidence type="ECO:0000313" key="2">
    <source>
        <dbReference type="EMBL" id="GIZ01688.1"/>
    </source>
</evidence>
<feature type="region of interest" description="Disordered" evidence="1">
    <location>
        <begin position="100"/>
        <end position="129"/>
    </location>
</feature>
<proteinExistence type="predicted"/>